<protein>
    <submittedName>
        <fullName evidence="1">Uncharacterized protein</fullName>
    </submittedName>
</protein>
<evidence type="ECO:0000313" key="1">
    <source>
        <dbReference type="EMBL" id="RJF58735.1"/>
    </source>
</evidence>
<organism evidence="1 2">
    <name type="scientific">Serratia inhibens</name>
    <dbReference type="NCBI Taxonomy" id="2338073"/>
    <lineage>
        <taxon>Bacteria</taxon>
        <taxon>Pseudomonadati</taxon>
        <taxon>Pseudomonadota</taxon>
        <taxon>Gammaproteobacteria</taxon>
        <taxon>Enterobacterales</taxon>
        <taxon>Yersiniaceae</taxon>
        <taxon>Serratia</taxon>
    </lineage>
</organism>
<name>A0AA92X9L7_9GAMM</name>
<evidence type="ECO:0000313" key="2">
    <source>
        <dbReference type="Proteomes" id="UP000284338"/>
    </source>
</evidence>
<accession>A0AA92X9L7</accession>
<proteinExistence type="predicted"/>
<reference evidence="1 2" key="1">
    <citation type="submission" date="2018-09" db="EMBL/GenBank/DDBJ databases">
        <title>Draft genome of a novel serratia sp. strain with antifungal activity.</title>
        <authorList>
            <person name="Dichmann S.I."/>
            <person name="Park B.P."/>
            <person name="Pathiraja D."/>
            <person name="Choi I.-G."/>
            <person name="Stougaard P."/>
            <person name="Hennessy R.C."/>
        </authorList>
    </citation>
    <scope>NUCLEOTIDE SEQUENCE [LARGE SCALE GENOMIC DNA]</scope>
    <source>
        <strain evidence="1 2">S40</strain>
    </source>
</reference>
<gene>
    <name evidence="1" type="ORF">D4100_08340</name>
</gene>
<comment type="caution">
    <text evidence="1">The sequence shown here is derived from an EMBL/GenBank/DDBJ whole genome shotgun (WGS) entry which is preliminary data.</text>
</comment>
<dbReference type="AlphaFoldDB" id="A0AA92X9L7"/>
<dbReference type="EMBL" id="QYYG01000001">
    <property type="protein sequence ID" value="RJF58735.1"/>
    <property type="molecule type" value="Genomic_DNA"/>
</dbReference>
<dbReference type="Proteomes" id="UP000284338">
    <property type="component" value="Unassembled WGS sequence"/>
</dbReference>
<keyword evidence="2" id="KW-1185">Reference proteome</keyword>
<sequence>MTFELQPGNQFVSPQALTSVSNWGERTQATTLRLERRRVLSTSSEPFLRQTVSITVIMLTTAKTKASKLKGS</sequence>